<feature type="coiled-coil region" evidence="7">
    <location>
        <begin position="412"/>
        <end position="441"/>
    </location>
</feature>
<comment type="caution">
    <text evidence="10">The sequence shown here is derived from an EMBL/GenBank/DDBJ whole genome shotgun (WGS) entry which is preliminary data.</text>
</comment>
<dbReference type="PANTHER" id="PTHR12415">
    <property type="entry name" value="TYROSYL-DNA PHOSPHODIESTERASE 1"/>
    <property type="match status" value="1"/>
</dbReference>
<dbReference type="Proteomes" id="UP000290289">
    <property type="component" value="Chromosome 9"/>
</dbReference>
<feature type="region of interest" description="Disordered" evidence="8">
    <location>
        <begin position="274"/>
        <end position="341"/>
    </location>
</feature>
<gene>
    <name evidence="10" type="ORF">DVH24_032008</name>
</gene>
<dbReference type="Pfam" id="PF06087">
    <property type="entry name" value="Tyr-DNA_phospho"/>
    <property type="match status" value="2"/>
</dbReference>
<feature type="region of interest" description="Disordered" evidence="8">
    <location>
        <begin position="210"/>
        <end position="255"/>
    </location>
</feature>
<evidence type="ECO:0000313" key="11">
    <source>
        <dbReference type="Proteomes" id="UP000290289"/>
    </source>
</evidence>
<protein>
    <recommendedName>
        <fullName evidence="9">TPX2 C-terminal domain-containing protein</fullName>
    </recommendedName>
</protein>
<dbReference type="GO" id="GO:0006281">
    <property type="term" value="P:DNA repair"/>
    <property type="evidence" value="ECO:0007669"/>
    <property type="project" value="InterPro"/>
</dbReference>
<evidence type="ECO:0000256" key="7">
    <source>
        <dbReference type="SAM" id="Coils"/>
    </source>
</evidence>
<feature type="compositionally biased region" description="Low complexity" evidence="8">
    <location>
        <begin position="46"/>
        <end position="62"/>
    </location>
</feature>
<evidence type="ECO:0000256" key="3">
    <source>
        <dbReference type="ARBA" id="ARBA00022490"/>
    </source>
</evidence>
<dbReference type="InterPro" id="IPR027329">
    <property type="entry name" value="TPX2_C"/>
</dbReference>
<dbReference type="GO" id="GO:0005634">
    <property type="term" value="C:nucleus"/>
    <property type="evidence" value="ECO:0007669"/>
    <property type="project" value="InterPro"/>
</dbReference>
<proteinExistence type="inferred from homology"/>
<feature type="site" description="Interaction with DNA" evidence="6">
    <location>
        <position position="874"/>
    </location>
</feature>
<keyword evidence="4" id="KW-0493">Microtubule</keyword>
<evidence type="ECO:0000256" key="1">
    <source>
        <dbReference type="ARBA" id="ARBA00004245"/>
    </source>
</evidence>
<evidence type="ECO:0000256" key="5">
    <source>
        <dbReference type="ARBA" id="ARBA00023212"/>
    </source>
</evidence>
<comment type="similarity">
    <text evidence="2">Belongs to the TPX2 family.</text>
</comment>
<evidence type="ECO:0000313" key="10">
    <source>
        <dbReference type="EMBL" id="RXH89651.1"/>
    </source>
</evidence>
<feature type="compositionally biased region" description="Low complexity" evidence="8">
    <location>
        <begin position="305"/>
        <end position="314"/>
    </location>
</feature>
<name>A0A498J8D3_MALDO</name>
<evidence type="ECO:0000256" key="8">
    <source>
        <dbReference type="SAM" id="MobiDB-lite"/>
    </source>
</evidence>
<dbReference type="InterPro" id="IPR010347">
    <property type="entry name" value="Tdp1"/>
</dbReference>
<dbReference type="Pfam" id="PF06886">
    <property type="entry name" value="TPX2"/>
    <property type="match status" value="1"/>
</dbReference>
<feature type="compositionally biased region" description="Basic residues" evidence="8">
    <location>
        <begin position="71"/>
        <end position="88"/>
    </location>
</feature>
<evidence type="ECO:0000256" key="6">
    <source>
        <dbReference type="PIRSR" id="PIRSR610347-3"/>
    </source>
</evidence>
<keyword evidence="11" id="KW-1185">Reference proteome</keyword>
<keyword evidence="7" id="KW-0175">Coiled coil</keyword>
<evidence type="ECO:0000256" key="2">
    <source>
        <dbReference type="ARBA" id="ARBA00005885"/>
    </source>
</evidence>
<reference evidence="10 11" key="1">
    <citation type="submission" date="2018-10" db="EMBL/GenBank/DDBJ databases">
        <title>A high-quality apple genome assembly.</title>
        <authorList>
            <person name="Hu J."/>
        </authorList>
    </citation>
    <scope>NUCLEOTIDE SEQUENCE [LARGE SCALE GENOMIC DNA]</scope>
    <source>
        <strain evidence="11">cv. HFTH1</strain>
        <tissue evidence="10">Young leaf</tissue>
    </source>
</reference>
<dbReference type="Gene3D" id="3.30.870.10">
    <property type="entry name" value="Endonuclease Chain A"/>
    <property type="match status" value="3"/>
</dbReference>
<keyword evidence="5" id="KW-0206">Cytoskeleton</keyword>
<evidence type="ECO:0000256" key="4">
    <source>
        <dbReference type="ARBA" id="ARBA00022701"/>
    </source>
</evidence>
<comment type="subcellular location">
    <subcellularLocation>
        <location evidence="1">Cytoplasm</location>
        <location evidence="1">Cytoskeleton</location>
    </subcellularLocation>
</comment>
<sequence length="1024" mass="114416">MDLIGKNAGAVTPVKNQHGSRSKKHDNSRYTENSNPNVSPGPKPTASPASKSAAKSQKSASKNTNPVVRSPRNKIRERKFVVAKKKSKKENPNVACKCKEKGNSKMCLCVAYENLRASQEEFFKKRNDDVESESLKESDRAERELEEAIEEGLRIQDLHIEDGSGDLDADSELGCSTIKRRRDKLLEEARKSVPERGKVMHLVQAFEKLLSIPSSKDSDEQNGEEEAAEEIGKKVEKWTLPGLQPPPNEPETQVSSLFFPSDLCLTSENLGLDRRPSVSSSWDGSLGSGSSRTSNGGRRNRRNSSESSSTMGGTRWKKKRQQRATSAKPFKLRTEERGRQKEEEFVKKLQEMMMEEERQRIPIAQGLPWTTDEPECLLKPPVKEITIPTDLKLHSDMRAVERAEFDHQVAEKMSLFEQYKMERERLQKLAEEEEIRRLRKELVPKAQPMPYFDRPFIPRRVLITPKDPVNLYVYHVQGDLTSVMHRCENVVASEPNGDILHRQDNAQVPSETSVADGNIETSSFNFTGREDPPNCDGIVKNKTWGRNVASQPGKNFYLNGLSFMGHNSSTSSQDSVISVPELLYPVQSISQMFIATFTSDILWFLSSCEIPSHLHWNGVTNTVWWQDFPCRSAPDYTSLFTQFHDGETNQDSKTDFASQLAGFMAMLLTDVPSQAQWIVELTKYDFGGATGHLVASVPGVHSYKTPFMLDSRHFGLADHGVSSGAKFLGSVEASVVGLSYLFCNAKDSNGAKLKKLASFLRKSCEHAKPLSIVLTRNTNVPAEANAVNILVPDSNEGADSVQLGFLPRNVAKWAHPQLGQSMPNFELHFQVAAGKKSLEFESEESDPEVARRRFHSKTDGSSFGWVYCGSHNFSAAAWGRPINSPFGLNMNGLGKANSTLGQMLRICNYELGIIFTFPPTDTDGSANKNSAKLDNIVLPFVVPAPKYRRGDRPATGKAMREALAELTEQERQRLLEEATTEEIMEETPDEDEVVEADDYVAEEKEEEKAYAEILWSQVDSSESS</sequence>
<feature type="compositionally biased region" description="Basic and acidic residues" evidence="8">
    <location>
        <begin position="332"/>
        <end position="341"/>
    </location>
</feature>
<feature type="compositionally biased region" description="Low complexity" evidence="8">
    <location>
        <begin position="277"/>
        <end position="297"/>
    </location>
</feature>
<feature type="domain" description="TPX2 C-terminal" evidence="9">
    <location>
        <begin position="392"/>
        <end position="460"/>
    </location>
</feature>
<dbReference type="SUPFAM" id="SSF56024">
    <property type="entry name" value="Phospholipase D/nuclease"/>
    <property type="match status" value="2"/>
</dbReference>
<dbReference type="AlphaFoldDB" id="A0A498J8D3"/>
<dbReference type="GO" id="GO:0008081">
    <property type="term" value="F:phosphoric diester hydrolase activity"/>
    <property type="evidence" value="ECO:0007669"/>
    <property type="project" value="InterPro"/>
</dbReference>
<evidence type="ECO:0000259" key="9">
    <source>
        <dbReference type="Pfam" id="PF06886"/>
    </source>
</evidence>
<feature type="region of interest" description="Disordered" evidence="8">
    <location>
        <begin position="1"/>
        <end position="92"/>
    </location>
</feature>
<dbReference type="PANTHER" id="PTHR12415:SF3">
    <property type="entry name" value="OS04G0403400 PROTEIN"/>
    <property type="match status" value="1"/>
</dbReference>
<dbReference type="EMBL" id="RDQH01000335">
    <property type="protein sequence ID" value="RXH89651.1"/>
    <property type="molecule type" value="Genomic_DNA"/>
</dbReference>
<feature type="compositionally biased region" description="Acidic residues" evidence="8">
    <location>
        <begin position="220"/>
        <end position="229"/>
    </location>
</feature>
<organism evidence="10 11">
    <name type="scientific">Malus domestica</name>
    <name type="common">Apple</name>
    <name type="synonym">Pyrus malus</name>
    <dbReference type="NCBI Taxonomy" id="3750"/>
    <lineage>
        <taxon>Eukaryota</taxon>
        <taxon>Viridiplantae</taxon>
        <taxon>Streptophyta</taxon>
        <taxon>Embryophyta</taxon>
        <taxon>Tracheophyta</taxon>
        <taxon>Spermatophyta</taxon>
        <taxon>Magnoliopsida</taxon>
        <taxon>eudicotyledons</taxon>
        <taxon>Gunneridae</taxon>
        <taxon>Pentapetalae</taxon>
        <taxon>rosids</taxon>
        <taxon>fabids</taxon>
        <taxon>Rosales</taxon>
        <taxon>Rosaceae</taxon>
        <taxon>Amygdaloideae</taxon>
        <taxon>Maleae</taxon>
        <taxon>Malus</taxon>
    </lineage>
</organism>
<dbReference type="GO" id="GO:0005874">
    <property type="term" value="C:microtubule"/>
    <property type="evidence" value="ECO:0007669"/>
    <property type="project" value="UniProtKB-KW"/>
</dbReference>
<accession>A0A498J8D3</accession>
<keyword evidence="3" id="KW-0963">Cytoplasm</keyword>